<dbReference type="PROSITE" id="PS50158">
    <property type="entry name" value="ZF_CCHC"/>
    <property type="match status" value="1"/>
</dbReference>
<sequence>MPSLKAGFKSRDVARWLAGCEDAIESAEWNYGGKIAPVHLIREAGSKMEGEGADWYIDFRDKLKALTSWADFAAEVKARFVNKKTGLATEHAFFNAHQNGTFSDFVAVLTQERSQAGSGTDGTQAIPDKLFKRQLLHRCDELLYLRATASPSFALTKFTVNRLVAYLQTMLEAITLEQATTSMHRMGLRQEQGEPTQAMETRTPMLEGAAKEKAMYEGRCFTCNTKGHISANCPSKLNTASPCVNTPRPTPGPRMVAAI</sequence>
<proteinExistence type="predicted"/>
<dbReference type="Pfam" id="PF00098">
    <property type="entry name" value="zf-CCHC"/>
    <property type="match status" value="1"/>
</dbReference>
<dbReference type="SUPFAM" id="SSF57756">
    <property type="entry name" value="Retrovirus zinc finger-like domains"/>
    <property type="match status" value="1"/>
</dbReference>
<dbReference type="Gene3D" id="4.10.60.10">
    <property type="entry name" value="Zinc finger, CCHC-type"/>
    <property type="match status" value="1"/>
</dbReference>
<dbReference type="SMART" id="SM00343">
    <property type="entry name" value="ZnF_C2HC"/>
    <property type="match status" value="1"/>
</dbReference>
<protein>
    <submittedName>
        <fullName evidence="4">BQ2448_6981 protein</fullName>
    </submittedName>
</protein>
<keyword evidence="5" id="KW-1185">Reference proteome</keyword>
<name>A0A238FPN8_9BASI</name>
<dbReference type="GO" id="GO:0003676">
    <property type="term" value="F:nucleic acid binding"/>
    <property type="evidence" value="ECO:0007669"/>
    <property type="project" value="InterPro"/>
</dbReference>
<feature type="domain" description="CCHC-type" evidence="3">
    <location>
        <begin position="219"/>
        <end position="235"/>
    </location>
</feature>
<accession>A0A238FPN8</accession>
<dbReference type="Proteomes" id="UP000198372">
    <property type="component" value="Unassembled WGS sequence"/>
</dbReference>
<evidence type="ECO:0000313" key="5">
    <source>
        <dbReference type="Proteomes" id="UP000198372"/>
    </source>
</evidence>
<keyword evidence="2" id="KW-0863">Zinc-finger</keyword>
<keyword evidence="2" id="KW-0479">Metal-binding</keyword>
<dbReference type="OrthoDB" id="2535588at2759"/>
<evidence type="ECO:0000259" key="3">
    <source>
        <dbReference type="PROSITE" id="PS50158"/>
    </source>
</evidence>
<reference evidence="5" key="1">
    <citation type="submission" date="2016-09" db="EMBL/GenBank/DDBJ databases">
        <authorList>
            <person name="Jeantristanb JTB J.-T."/>
            <person name="Ricardo R."/>
        </authorList>
    </citation>
    <scope>NUCLEOTIDE SEQUENCE [LARGE SCALE GENOMIC DNA]</scope>
</reference>
<organism evidence="4 5">
    <name type="scientific">Microbotryum intermedium</name>
    <dbReference type="NCBI Taxonomy" id="269621"/>
    <lineage>
        <taxon>Eukaryota</taxon>
        <taxon>Fungi</taxon>
        <taxon>Dikarya</taxon>
        <taxon>Basidiomycota</taxon>
        <taxon>Pucciniomycotina</taxon>
        <taxon>Microbotryomycetes</taxon>
        <taxon>Microbotryales</taxon>
        <taxon>Microbotryaceae</taxon>
        <taxon>Microbotryum</taxon>
    </lineage>
</organism>
<keyword evidence="2" id="KW-0862">Zinc</keyword>
<dbReference type="InterPro" id="IPR001878">
    <property type="entry name" value="Znf_CCHC"/>
</dbReference>
<dbReference type="InterPro" id="IPR036875">
    <property type="entry name" value="Znf_CCHC_sf"/>
</dbReference>
<dbReference type="GO" id="GO:0006397">
    <property type="term" value="P:mRNA processing"/>
    <property type="evidence" value="ECO:0007669"/>
    <property type="project" value="UniProtKB-KW"/>
</dbReference>
<keyword evidence="1" id="KW-0507">mRNA processing</keyword>
<gene>
    <name evidence="4" type="ORF">BQ2448_6981</name>
</gene>
<evidence type="ECO:0000256" key="2">
    <source>
        <dbReference type="PROSITE-ProRule" id="PRU00047"/>
    </source>
</evidence>
<dbReference type="GO" id="GO:0008270">
    <property type="term" value="F:zinc ion binding"/>
    <property type="evidence" value="ECO:0007669"/>
    <property type="project" value="UniProtKB-KW"/>
</dbReference>
<evidence type="ECO:0000256" key="1">
    <source>
        <dbReference type="ARBA" id="ARBA00022664"/>
    </source>
</evidence>
<dbReference type="AlphaFoldDB" id="A0A238FPN8"/>
<evidence type="ECO:0000313" key="4">
    <source>
        <dbReference type="EMBL" id="SCV73056.1"/>
    </source>
</evidence>
<dbReference type="EMBL" id="FMSP01000017">
    <property type="protein sequence ID" value="SCV73056.1"/>
    <property type="molecule type" value="Genomic_DNA"/>
</dbReference>